<evidence type="ECO:0000256" key="1">
    <source>
        <dbReference type="ARBA" id="ARBA00007362"/>
    </source>
</evidence>
<protein>
    <submittedName>
        <fullName evidence="4">Threonine/homoserine efflux transporter RhtA</fullName>
    </submittedName>
</protein>
<dbReference type="InterPro" id="IPR052756">
    <property type="entry name" value="Alkyne_AA_exporter"/>
</dbReference>
<keyword evidence="5" id="KW-1185">Reference proteome</keyword>
<dbReference type="GO" id="GO:0016020">
    <property type="term" value="C:membrane"/>
    <property type="evidence" value="ECO:0007669"/>
    <property type="project" value="InterPro"/>
</dbReference>
<feature type="transmembrane region" description="Helical" evidence="2">
    <location>
        <begin position="101"/>
        <end position="124"/>
    </location>
</feature>
<keyword evidence="2" id="KW-1133">Transmembrane helix</keyword>
<feature type="transmembrane region" description="Helical" evidence="2">
    <location>
        <begin position="187"/>
        <end position="204"/>
    </location>
</feature>
<keyword evidence="2" id="KW-0812">Transmembrane</keyword>
<sequence>MVPDRSTPTSAPASAGLAMISTMLLWASAFVVIRWVAPYLSPGPLALVRLAFGTATLSVLFVVRRRRVPTGRSLVLAVAYGVAWFAGYTVLLNWAEHHLDAGTAAMLVNVAPILIALLAGLFLGEGLPRPLFLGMGIALGGVVLIGFATGGGDNDLLGLVLGLASALLYTAGMLIQKIVLRSVDALALTWTGCTAGLLATLPFVGQTVQQIATAPISATIGAAFLGVGPTAIGFSLWAYAQTRIPTGQLAAGSLIIPAIALVMSAIVLHELPPVAAIIGGALCLTGVAISRVRRSPRIRPTPPDLR</sequence>
<dbReference type="Proteomes" id="UP000199103">
    <property type="component" value="Chromosome I"/>
</dbReference>
<keyword evidence="2" id="KW-0472">Membrane</keyword>
<name>A0A1H1U7B5_9ACTN</name>
<feature type="domain" description="EamA" evidence="3">
    <location>
        <begin position="17"/>
        <end position="146"/>
    </location>
</feature>
<dbReference type="AlphaFoldDB" id="A0A1H1U7B5"/>
<feature type="domain" description="EamA" evidence="3">
    <location>
        <begin position="157"/>
        <end position="290"/>
    </location>
</feature>
<feature type="transmembrane region" description="Helical" evidence="2">
    <location>
        <begin position="156"/>
        <end position="175"/>
    </location>
</feature>
<dbReference type="PANTHER" id="PTHR12715:SF4">
    <property type="entry name" value="EAMA DOMAIN-CONTAINING PROTEIN"/>
    <property type="match status" value="1"/>
</dbReference>
<dbReference type="Pfam" id="PF00892">
    <property type="entry name" value="EamA"/>
    <property type="match status" value="2"/>
</dbReference>
<feature type="transmembrane region" description="Helical" evidence="2">
    <location>
        <begin position="249"/>
        <end position="268"/>
    </location>
</feature>
<gene>
    <name evidence="4" type="ORF">SAMN04489812_2666</name>
</gene>
<comment type="similarity">
    <text evidence="1">Belongs to the EamA transporter family.</text>
</comment>
<dbReference type="STRING" id="630515.SAMN04489812_2666"/>
<dbReference type="SUPFAM" id="SSF103481">
    <property type="entry name" value="Multidrug resistance efflux transporter EmrE"/>
    <property type="match status" value="2"/>
</dbReference>
<evidence type="ECO:0000256" key="2">
    <source>
        <dbReference type="SAM" id="Phobius"/>
    </source>
</evidence>
<dbReference type="PANTHER" id="PTHR12715">
    <property type="entry name" value="TRANSPORTER, DRUG/METABOLITE EXPORTER FAMILY"/>
    <property type="match status" value="1"/>
</dbReference>
<reference evidence="4 5" key="1">
    <citation type="submission" date="2016-10" db="EMBL/GenBank/DDBJ databases">
        <authorList>
            <person name="de Groot N.N."/>
        </authorList>
    </citation>
    <scope>NUCLEOTIDE SEQUENCE [LARGE SCALE GENOMIC DNA]</scope>
    <source>
        <strain evidence="4 5">DSM 21800</strain>
    </source>
</reference>
<organism evidence="4 5">
    <name type="scientific">Microlunatus soli</name>
    <dbReference type="NCBI Taxonomy" id="630515"/>
    <lineage>
        <taxon>Bacteria</taxon>
        <taxon>Bacillati</taxon>
        <taxon>Actinomycetota</taxon>
        <taxon>Actinomycetes</taxon>
        <taxon>Propionibacteriales</taxon>
        <taxon>Propionibacteriaceae</taxon>
        <taxon>Microlunatus</taxon>
    </lineage>
</organism>
<feature type="transmembrane region" description="Helical" evidence="2">
    <location>
        <begin position="74"/>
        <end position="95"/>
    </location>
</feature>
<feature type="transmembrane region" description="Helical" evidence="2">
    <location>
        <begin position="274"/>
        <end position="292"/>
    </location>
</feature>
<accession>A0A1H1U7B5</accession>
<dbReference type="InterPro" id="IPR000620">
    <property type="entry name" value="EamA_dom"/>
</dbReference>
<evidence type="ECO:0000313" key="5">
    <source>
        <dbReference type="Proteomes" id="UP000199103"/>
    </source>
</evidence>
<feature type="transmembrane region" description="Helical" evidence="2">
    <location>
        <begin position="43"/>
        <end position="62"/>
    </location>
</feature>
<feature type="transmembrane region" description="Helical" evidence="2">
    <location>
        <begin position="131"/>
        <end position="150"/>
    </location>
</feature>
<evidence type="ECO:0000313" key="4">
    <source>
        <dbReference type="EMBL" id="SDS68233.1"/>
    </source>
</evidence>
<feature type="transmembrane region" description="Helical" evidence="2">
    <location>
        <begin position="12"/>
        <end position="37"/>
    </location>
</feature>
<evidence type="ECO:0000259" key="3">
    <source>
        <dbReference type="Pfam" id="PF00892"/>
    </source>
</evidence>
<dbReference type="EMBL" id="LT629772">
    <property type="protein sequence ID" value="SDS68233.1"/>
    <property type="molecule type" value="Genomic_DNA"/>
</dbReference>
<feature type="transmembrane region" description="Helical" evidence="2">
    <location>
        <begin position="216"/>
        <end position="237"/>
    </location>
</feature>
<dbReference type="InterPro" id="IPR037185">
    <property type="entry name" value="EmrE-like"/>
</dbReference>
<proteinExistence type="inferred from homology"/>